<protein>
    <recommendedName>
        <fullName evidence="3">KOW domain-containing protein</fullName>
    </recommendedName>
</protein>
<dbReference type="Pfam" id="PF13051">
    <property type="entry name" value="DUF3912"/>
    <property type="match status" value="1"/>
</dbReference>
<dbReference type="Proteomes" id="UP000262878">
    <property type="component" value="Unassembled WGS sequence"/>
</dbReference>
<dbReference type="RefSeq" id="WP_272978386.1">
    <property type="nucleotide sequence ID" value="NZ_DBGH01000111.1"/>
</dbReference>
<proteinExistence type="predicted"/>
<organism evidence="1 2">
    <name type="scientific">Idiomarina baltica</name>
    <dbReference type="NCBI Taxonomy" id="190892"/>
    <lineage>
        <taxon>Bacteria</taxon>
        <taxon>Pseudomonadati</taxon>
        <taxon>Pseudomonadota</taxon>
        <taxon>Gammaproteobacteria</taxon>
        <taxon>Alteromonadales</taxon>
        <taxon>Idiomarinaceae</taxon>
        <taxon>Idiomarina</taxon>
    </lineage>
</organism>
<reference evidence="1 2" key="1">
    <citation type="journal article" date="2018" name="Nat. Biotechnol.">
        <title>A standardized bacterial taxonomy based on genome phylogeny substantially revises the tree of life.</title>
        <authorList>
            <person name="Parks D.H."/>
            <person name="Chuvochina M."/>
            <person name="Waite D.W."/>
            <person name="Rinke C."/>
            <person name="Skarshewski A."/>
            <person name="Chaumeil P.A."/>
            <person name="Hugenholtz P."/>
        </authorList>
    </citation>
    <scope>NUCLEOTIDE SEQUENCE [LARGE SCALE GENOMIC DNA]</scope>
    <source>
        <strain evidence="1">UBA9360</strain>
    </source>
</reference>
<evidence type="ECO:0000313" key="2">
    <source>
        <dbReference type="Proteomes" id="UP000262878"/>
    </source>
</evidence>
<sequence>MAGPTFSYNNPRINGQTIFVKRGPHCGKLGIVKQQNKDGSYMVSQADFGDELISFKREEFIVYRYRKIRVPIDRVAGKNPDVL</sequence>
<evidence type="ECO:0008006" key="3">
    <source>
        <dbReference type="Google" id="ProtNLM"/>
    </source>
</evidence>
<comment type="caution">
    <text evidence="1">The sequence shown here is derived from an EMBL/GenBank/DDBJ whole genome shotgun (WGS) entry which is preliminary data.</text>
</comment>
<accession>A0A348WM22</accession>
<name>A0A348WM22_9GAMM</name>
<gene>
    <name evidence="1" type="ORF">DCR58_02225</name>
</gene>
<dbReference type="EMBL" id="DMUP01000045">
    <property type="protein sequence ID" value="HAR55584.1"/>
    <property type="molecule type" value="Genomic_DNA"/>
</dbReference>
<dbReference type="InterPro" id="IPR025023">
    <property type="entry name" value="DUF3912"/>
</dbReference>
<dbReference type="AlphaFoldDB" id="A0A348WM22"/>
<evidence type="ECO:0000313" key="1">
    <source>
        <dbReference type="EMBL" id="HAR55584.1"/>
    </source>
</evidence>
<dbReference type="STRING" id="314276.OS145_00405"/>